<name>A0A7L9GL70_9PSED</name>
<keyword evidence="2" id="KW-1185">Reference proteome</keyword>
<reference evidence="1" key="1">
    <citation type="submission" date="2020-09" db="EMBL/GenBank/DDBJ databases">
        <title>Complete genome sequence of Pseudomonas taiwanensis CC, a plant growth-promoting and biotite-weathering strain.</title>
        <authorList>
            <person name="Cheng C."/>
        </authorList>
    </citation>
    <scope>NUCLEOTIDE SEQUENCE [LARGE SCALE GENOMIC DNA]</scope>
    <source>
        <strain evidence="1">WRS8</strain>
    </source>
</reference>
<evidence type="ECO:0000313" key="2">
    <source>
        <dbReference type="Proteomes" id="UP000593847"/>
    </source>
</evidence>
<dbReference type="KEGG" id="ptai:ICN73_06540"/>
<dbReference type="AlphaFoldDB" id="A0A7L9GL70"/>
<dbReference type="EMBL" id="CP062699">
    <property type="protein sequence ID" value="QOJ92528.1"/>
    <property type="molecule type" value="Genomic_DNA"/>
</dbReference>
<dbReference type="RefSeq" id="WP_014754911.1">
    <property type="nucleotide sequence ID" value="NZ_CP062699.1"/>
</dbReference>
<evidence type="ECO:0000313" key="1">
    <source>
        <dbReference type="EMBL" id="QOJ92528.1"/>
    </source>
</evidence>
<accession>A0A7L9GL70</accession>
<dbReference type="Proteomes" id="UP000593847">
    <property type="component" value="Chromosome"/>
</dbReference>
<sequence length="124" mass="13818">METIFGLARTPEFSRALDETFAKFEAMPAQELFEQARQHSDGDIARFSSAWAEGYDHEEVHVAKSLHFVVESKDARLKSMSAVYTTEEKISFPGHNINCEAKCYCAVPSAVVALDHVVYYPAAA</sequence>
<organism evidence="1 2">
    <name type="scientific">Pseudomonas taiwanensis</name>
    <dbReference type="NCBI Taxonomy" id="470150"/>
    <lineage>
        <taxon>Bacteria</taxon>
        <taxon>Pseudomonadati</taxon>
        <taxon>Pseudomonadota</taxon>
        <taxon>Gammaproteobacteria</taxon>
        <taxon>Pseudomonadales</taxon>
        <taxon>Pseudomonadaceae</taxon>
        <taxon>Pseudomonas</taxon>
    </lineage>
</organism>
<protein>
    <submittedName>
        <fullName evidence="1">Uncharacterized protein</fullName>
    </submittedName>
</protein>
<gene>
    <name evidence="1" type="ORF">ICN73_06540</name>
</gene>
<proteinExistence type="predicted"/>